<evidence type="ECO:0000313" key="2">
    <source>
        <dbReference type="EMBL" id="KAF0767780.1"/>
    </source>
</evidence>
<dbReference type="AlphaFoldDB" id="A0A6G0ZB00"/>
<evidence type="ECO:0000256" key="1">
    <source>
        <dbReference type="SAM" id="MobiDB-lite"/>
    </source>
</evidence>
<proteinExistence type="predicted"/>
<comment type="caution">
    <text evidence="2">The sequence shown here is derived from an EMBL/GenBank/DDBJ whole genome shotgun (WGS) entry which is preliminary data.</text>
</comment>
<reference evidence="2 3" key="1">
    <citation type="submission" date="2019-08" db="EMBL/GenBank/DDBJ databases">
        <title>Whole genome of Aphis craccivora.</title>
        <authorList>
            <person name="Voronova N.V."/>
            <person name="Shulinski R.S."/>
            <person name="Bandarenka Y.V."/>
            <person name="Zhorov D.G."/>
            <person name="Warner D."/>
        </authorList>
    </citation>
    <scope>NUCLEOTIDE SEQUENCE [LARGE SCALE GENOMIC DNA]</scope>
    <source>
        <strain evidence="2">180601</strain>
        <tissue evidence="2">Whole Body</tissue>
    </source>
</reference>
<sequence length="121" mass="12476">MRKKSTIAVGTGPASVVVIVQPKQEADVETSTEEEVAAAEETIADDPNLPPCPPGIPICSRLFSPSPPPQQTSTSASTSAQLPGPPPAIPISTGSHITGYNSPRMTSPSPPTFWSVGRSVT</sequence>
<gene>
    <name evidence="2" type="ORF">FWK35_00011769</name>
</gene>
<dbReference type="EMBL" id="VUJU01000894">
    <property type="protein sequence ID" value="KAF0767780.1"/>
    <property type="molecule type" value="Genomic_DNA"/>
</dbReference>
<evidence type="ECO:0000313" key="3">
    <source>
        <dbReference type="Proteomes" id="UP000478052"/>
    </source>
</evidence>
<name>A0A6G0ZB00_APHCR</name>
<accession>A0A6G0ZB00</accession>
<feature type="compositionally biased region" description="Polar residues" evidence="1">
    <location>
        <begin position="92"/>
        <end position="107"/>
    </location>
</feature>
<keyword evidence="2" id="KW-0675">Receptor</keyword>
<feature type="region of interest" description="Disordered" evidence="1">
    <location>
        <begin position="44"/>
        <end position="121"/>
    </location>
</feature>
<organism evidence="2 3">
    <name type="scientific">Aphis craccivora</name>
    <name type="common">Cowpea aphid</name>
    <dbReference type="NCBI Taxonomy" id="307492"/>
    <lineage>
        <taxon>Eukaryota</taxon>
        <taxon>Metazoa</taxon>
        <taxon>Ecdysozoa</taxon>
        <taxon>Arthropoda</taxon>
        <taxon>Hexapoda</taxon>
        <taxon>Insecta</taxon>
        <taxon>Pterygota</taxon>
        <taxon>Neoptera</taxon>
        <taxon>Paraneoptera</taxon>
        <taxon>Hemiptera</taxon>
        <taxon>Sternorrhyncha</taxon>
        <taxon>Aphidomorpha</taxon>
        <taxon>Aphidoidea</taxon>
        <taxon>Aphididae</taxon>
        <taxon>Aphidini</taxon>
        <taxon>Aphis</taxon>
        <taxon>Aphis</taxon>
    </lineage>
</organism>
<keyword evidence="3" id="KW-1185">Reference proteome</keyword>
<protein>
    <submittedName>
        <fullName evidence="2">Putative nuclear hormone receptor HR3 isoform X3</fullName>
    </submittedName>
</protein>
<feature type="compositionally biased region" description="Low complexity" evidence="1">
    <location>
        <begin position="71"/>
        <end position="81"/>
    </location>
</feature>
<dbReference type="Proteomes" id="UP000478052">
    <property type="component" value="Unassembled WGS sequence"/>
</dbReference>